<reference evidence="2 3" key="1">
    <citation type="submission" date="2021-06" db="EMBL/GenBank/DDBJ databases">
        <authorList>
            <person name="Sun Q."/>
            <person name="Li D."/>
        </authorList>
    </citation>
    <scope>NUCLEOTIDE SEQUENCE [LARGE SCALE GENOMIC DNA]</scope>
    <source>
        <strain evidence="2 3">MSJd-7</strain>
    </source>
</reference>
<dbReference type="RefSeq" id="WP_216470603.1">
    <property type="nucleotide sequence ID" value="NZ_JAHLQI010000005.1"/>
</dbReference>
<organism evidence="2 3">
    <name type="scientific">Butyricicoccus intestinisimiae</name>
    <dbReference type="NCBI Taxonomy" id="2841509"/>
    <lineage>
        <taxon>Bacteria</taxon>
        <taxon>Bacillati</taxon>
        <taxon>Bacillota</taxon>
        <taxon>Clostridia</taxon>
        <taxon>Eubacteriales</taxon>
        <taxon>Butyricicoccaceae</taxon>
        <taxon>Butyricicoccus</taxon>
    </lineage>
</organism>
<dbReference type="PANTHER" id="PTHR37305">
    <property type="entry name" value="INTEGRAL MEMBRANE PROTEIN-RELATED"/>
    <property type="match status" value="1"/>
</dbReference>
<feature type="transmembrane region" description="Helical" evidence="1">
    <location>
        <begin position="189"/>
        <end position="212"/>
    </location>
</feature>
<feature type="transmembrane region" description="Helical" evidence="1">
    <location>
        <begin position="154"/>
        <end position="177"/>
    </location>
</feature>
<feature type="transmembrane region" description="Helical" evidence="1">
    <location>
        <begin position="124"/>
        <end position="148"/>
    </location>
</feature>
<keyword evidence="1" id="KW-0472">Membrane</keyword>
<sequence>MNFPLFRYSVKRSCLLWLVCTALMCLYAFSVVRMYDPDAGKAMMHFVQSQPHAMELLGMTQFDNTFTAFIVNYLYGMLLLALPMLFTILLSVQLIAHYVSNGTMSYLLASPNSRKCIVSTQRNVLIASLLTMFAVVCLATIVLCEYYYPGQLAVKHFLLLTACVLALQLTFAGLCFLVSCRCNSVGKALLLNAALCILFYMLRLAANIGGSLSYLRYITPYTLLNPTGILQTNMQACLQPLALLVLAVVLFALASRSFSKKTMPF</sequence>
<evidence type="ECO:0000313" key="3">
    <source>
        <dbReference type="Proteomes" id="UP000783588"/>
    </source>
</evidence>
<dbReference type="Pfam" id="PF12679">
    <property type="entry name" value="ABC2_membrane_2"/>
    <property type="match status" value="1"/>
</dbReference>
<dbReference type="Proteomes" id="UP000783588">
    <property type="component" value="Unassembled WGS sequence"/>
</dbReference>
<proteinExistence type="predicted"/>
<feature type="transmembrane region" description="Helical" evidence="1">
    <location>
        <begin position="232"/>
        <end position="254"/>
    </location>
</feature>
<dbReference type="EMBL" id="JAHLQI010000005">
    <property type="protein sequence ID" value="MBU5490898.1"/>
    <property type="molecule type" value="Genomic_DNA"/>
</dbReference>
<dbReference type="PANTHER" id="PTHR37305:SF2">
    <property type="entry name" value="BACITRACIN TRANSPORT PERMEASE PROTEIN BCRB"/>
    <property type="match status" value="1"/>
</dbReference>
<gene>
    <name evidence="2" type="ORF">KQI75_09770</name>
</gene>
<evidence type="ECO:0000256" key="1">
    <source>
        <dbReference type="SAM" id="Phobius"/>
    </source>
</evidence>
<evidence type="ECO:0000313" key="2">
    <source>
        <dbReference type="EMBL" id="MBU5490898.1"/>
    </source>
</evidence>
<keyword evidence="3" id="KW-1185">Reference proteome</keyword>
<comment type="caution">
    <text evidence="2">The sequence shown here is derived from an EMBL/GenBank/DDBJ whole genome shotgun (WGS) entry which is preliminary data.</text>
</comment>
<accession>A0ABS6ET90</accession>
<name>A0ABS6ET90_9FIRM</name>
<feature type="transmembrane region" description="Helical" evidence="1">
    <location>
        <begin position="73"/>
        <end position="96"/>
    </location>
</feature>
<keyword evidence="1" id="KW-0812">Transmembrane</keyword>
<keyword evidence="1" id="KW-1133">Transmembrane helix</keyword>
<protein>
    <submittedName>
        <fullName evidence="2">ABC transporter permease subunit</fullName>
    </submittedName>
</protein>